<protein>
    <submittedName>
        <fullName evidence="1">Uncharacterized protein</fullName>
    </submittedName>
</protein>
<comment type="caution">
    <text evidence="1">The sequence shown here is derived from an EMBL/GenBank/DDBJ whole genome shotgun (WGS) entry which is preliminary data.</text>
</comment>
<dbReference type="Proteomes" id="UP000231136">
    <property type="component" value="Unassembled WGS sequence"/>
</dbReference>
<sequence length="70" mass="7624">MDLILPNISPPKQEGNAVLKIFLFTVEETDSGWVTPNQVIREMSLVGLRPVTGHELLSLLASKPELILGG</sequence>
<evidence type="ECO:0000313" key="2">
    <source>
        <dbReference type="Proteomes" id="UP000231136"/>
    </source>
</evidence>
<proteinExistence type="predicted"/>
<dbReference type="EMBL" id="PCTR01000134">
    <property type="protein sequence ID" value="PIP85379.1"/>
    <property type="molecule type" value="Genomic_DNA"/>
</dbReference>
<dbReference type="AlphaFoldDB" id="A0A2H0DUH4"/>
<reference evidence="1 2" key="1">
    <citation type="submission" date="2017-09" db="EMBL/GenBank/DDBJ databases">
        <title>Depth-based differentiation of microbial function through sediment-hosted aquifers and enrichment of novel symbionts in the deep terrestrial subsurface.</title>
        <authorList>
            <person name="Probst A.J."/>
            <person name="Ladd B."/>
            <person name="Jarett J.K."/>
            <person name="Geller-Mcgrath D.E."/>
            <person name="Sieber C.M."/>
            <person name="Emerson J.B."/>
            <person name="Anantharaman K."/>
            <person name="Thomas B.C."/>
            <person name="Malmstrom R."/>
            <person name="Stieglmeier M."/>
            <person name="Klingl A."/>
            <person name="Woyke T."/>
            <person name="Ryan C.M."/>
            <person name="Banfield J.F."/>
        </authorList>
    </citation>
    <scope>NUCLEOTIDE SEQUENCE [LARGE SCALE GENOMIC DNA]</scope>
    <source>
        <strain evidence="1">CG22_combo_CG10-13_8_21_14_all_43_12</strain>
    </source>
</reference>
<organism evidence="1 2">
    <name type="scientific">Candidatus Collierbacteria bacterium CG22_combo_CG10-13_8_21_14_all_43_12</name>
    <dbReference type="NCBI Taxonomy" id="1974537"/>
    <lineage>
        <taxon>Bacteria</taxon>
        <taxon>Candidatus Collieribacteriota</taxon>
    </lineage>
</organism>
<name>A0A2H0DUH4_9BACT</name>
<accession>A0A2H0DUH4</accession>
<gene>
    <name evidence="1" type="ORF">COW83_04580</name>
</gene>
<evidence type="ECO:0000313" key="1">
    <source>
        <dbReference type="EMBL" id="PIP85379.1"/>
    </source>
</evidence>